<sequence>MYVVHHVRHPVYHVDVGGKPRPQPRLPRCTTPPTGQMTWYTTLPTPSVE</sequence>
<name>A0A7S9L291_9SPHI</name>
<gene>
    <name evidence="2" type="ORF">IZT61_07780</name>
</gene>
<feature type="compositionally biased region" description="Polar residues" evidence="1">
    <location>
        <begin position="31"/>
        <end position="49"/>
    </location>
</feature>
<evidence type="ECO:0000313" key="3">
    <source>
        <dbReference type="Proteomes" id="UP000594759"/>
    </source>
</evidence>
<feature type="region of interest" description="Disordered" evidence="1">
    <location>
        <begin position="14"/>
        <end position="49"/>
    </location>
</feature>
<keyword evidence="3" id="KW-1185">Reference proteome</keyword>
<accession>A0A7S9L291</accession>
<reference evidence="2 3" key="1">
    <citation type="submission" date="2020-11" db="EMBL/GenBank/DDBJ databases">
        <title>Pedobacter endophytica, an endophytic bacteria isolated form Carex pumila.</title>
        <authorList>
            <person name="Peng Y."/>
            <person name="Jiang L."/>
            <person name="Lee J."/>
        </authorList>
    </citation>
    <scope>NUCLEOTIDE SEQUENCE [LARGE SCALE GENOMIC DNA]</scope>
    <source>
        <strain evidence="2 3">JBR3-12</strain>
    </source>
</reference>
<dbReference type="KEGG" id="pex:IZT61_07780"/>
<evidence type="ECO:0000313" key="2">
    <source>
        <dbReference type="EMBL" id="QPH41147.1"/>
    </source>
</evidence>
<protein>
    <submittedName>
        <fullName evidence="2">Uncharacterized protein</fullName>
    </submittedName>
</protein>
<evidence type="ECO:0000256" key="1">
    <source>
        <dbReference type="SAM" id="MobiDB-lite"/>
    </source>
</evidence>
<dbReference type="RefSeq" id="WP_196100598.1">
    <property type="nucleotide sequence ID" value="NZ_CP064939.1"/>
</dbReference>
<dbReference type="Proteomes" id="UP000594759">
    <property type="component" value="Chromosome"/>
</dbReference>
<dbReference type="AlphaFoldDB" id="A0A7S9L291"/>
<dbReference type="EMBL" id="CP064939">
    <property type="protein sequence ID" value="QPH41147.1"/>
    <property type="molecule type" value="Genomic_DNA"/>
</dbReference>
<proteinExistence type="predicted"/>
<organism evidence="2 3">
    <name type="scientific">Pedobacter endophyticus</name>
    <dbReference type="NCBI Taxonomy" id="2789740"/>
    <lineage>
        <taxon>Bacteria</taxon>
        <taxon>Pseudomonadati</taxon>
        <taxon>Bacteroidota</taxon>
        <taxon>Sphingobacteriia</taxon>
        <taxon>Sphingobacteriales</taxon>
        <taxon>Sphingobacteriaceae</taxon>
        <taxon>Pedobacter</taxon>
    </lineage>
</organism>